<evidence type="ECO:0000313" key="3">
    <source>
        <dbReference type="Proteomes" id="UP000502894"/>
    </source>
</evidence>
<keyword evidence="3" id="KW-1185">Reference proteome</keyword>
<evidence type="ECO:0008006" key="4">
    <source>
        <dbReference type="Google" id="ProtNLM"/>
    </source>
</evidence>
<proteinExistence type="predicted"/>
<dbReference type="Proteomes" id="UP000502894">
    <property type="component" value="Chromosome"/>
</dbReference>
<keyword evidence="1" id="KW-0732">Signal</keyword>
<name>A0A6F8T921_9GAMM</name>
<feature type="signal peptide" evidence="1">
    <location>
        <begin position="1"/>
        <end position="28"/>
    </location>
</feature>
<protein>
    <recommendedName>
        <fullName evidence="4">Protein with a bacterial immunoglobulin-like domain protein</fullName>
    </recommendedName>
</protein>
<reference evidence="2" key="1">
    <citation type="journal article" date="2020" name="Microbiol. Resour. Announc.">
        <title>Complete Genome Sequence of Novel Psychrotolerant Legionella Strain TUM19329, Isolated from Antarctic Lake Sediment.</title>
        <authorList>
            <person name="Shimada S."/>
            <person name="Nakai R."/>
            <person name="Aoki K."/>
            <person name="Shimoeda N."/>
            <person name="Ohno G."/>
            <person name="Miyazaki Y."/>
            <person name="Kudoh S."/>
            <person name="Imura S."/>
            <person name="Watanabe K."/>
            <person name="Ishii Y."/>
            <person name="Tateda K."/>
        </authorList>
    </citation>
    <scope>NUCLEOTIDE SEQUENCE [LARGE SCALE GENOMIC DNA]</scope>
    <source>
        <strain evidence="2">TUM19329</strain>
    </source>
</reference>
<evidence type="ECO:0000256" key="1">
    <source>
        <dbReference type="SAM" id="SignalP"/>
    </source>
</evidence>
<gene>
    <name evidence="2" type="ORF">TUM19329_28370</name>
</gene>
<dbReference type="EMBL" id="AP022839">
    <property type="protein sequence ID" value="BCA96476.1"/>
    <property type="molecule type" value="Genomic_DNA"/>
</dbReference>
<organism evidence="2 3">
    <name type="scientific">Legionella antarctica</name>
    <dbReference type="NCBI Taxonomy" id="2708020"/>
    <lineage>
        <taxon>Bacteria</taxon>
        <taxon>Pseudomonadati</taxon>
        <taxon>Pseudomonadota</taxon>
        <taxon>Gammaproteobacteria</taxon>
        <taxon>Legionellales</taxon>
        <taxon>Legionellaceae</taxon>
        <taxon>Legionella</taxon>
    </lineage>
</organism>
<dbReference type="KEGG" id="lant:TUM19329_28370"/>
<evidence type="ECO:0000313" key="2">
    <source>
        <dbReference type="EMBL" id="BCA96476.1"/>
    </source>
</evidence>
<feature type="chain" id="PRO_5026246458" description="Protein with a bacterial immunoglobulin-like domain protein" evidence="1">
    <location>
        <begin position="29"/>
        <end position="492"/>
    </location>
</feature>
<accession>A0A6F8T921</accession>
<dbReference type="AlphaFoldDB" id="A0A6F8T921"/>
<sequence length="492" mass="50524">MKKIIKNTLMNRMFISLLSWLIWTTAQAAGPLWTIVPTPGSNPTQIVPENGTATVQYMIQNQSGKSKRLVIQSIQGIIQTGSCLLAPKGQSGSNCTLNLAVTGSTLPQGGVHGGPALCQANSDGSPNPNQCYQPSSANSLNITRGSPVMISVNPTTLLFAENSTGDVTVTNNASSSVAAENVIAAIPGGSNISVQSTTCGASLAIGASCTITFASGTLEGPTTIPIAGDNTNTVNVSVTVTNQPQISITNPIQQNRVVTVSPMPSLSLEVTNDGGSMVNANAITVTDKTACPNLTVNDTDCTSVAPGASCTLILTSNTPYVPCTITVSGSNTANSPQALIAFSYLGGLVFQESGGNGKVVIDVAAEITRSWTDSPGPIPGTTLDDGANNTDLIVANASCSNVPNNCAAAQCRNLGAEWYLPAGNELTEVQDALCSNLATPCNFGEFAPVPYWSSTQDGNNTAFSVSFPNGAPVSTTKVNPHLVRCAQAFPPP</sequence>